<organism evidence="3 4">
    <name type="scientific">Nematocida ausubeli (strain ATCC PRA-371 / ERTm2)</name>
    <name type="common">Nematode killer fungus</name>
    <dbReference type="NCBI Taxonomy" id="1913371"/>
    <lineage>
        <taxon>Eukaryota</taxon>
        <taxon>Fungi</taxon>
        <taxon>Fungi incertae sedis</taxon>
        <taxon>Microsporidia</taxon>
        <taxon>Nematocida</taxon>
    </lineage>
</organism>
<accession>A0A086IZ86</accession>
<feature type="transmembrane region" description="Helical" evidence="2">
    <location>
        <begin position="37"/>
        <end position="57"/>
    </location>
</feature>
<feature type="region of interest" description="Disordered" evidence="1">
    <location>
        <begin position="138"/>
        <end position="182"/>
    </location>
</feature>
<keyword evidence="2" id="KW-1133">Transmembrane helix</keyword>
<keyword evidence="2" id="KW-0812">Transmembrane</keyword>
<evidence type="ECO:0000313" key="4">
    <source>
        <dbReference type="Proteomes" id="UP000054524"/>
    </source>
</evidence>
<dbReference type="HOGENOM" id="CLU_1652625_0_0_1"/>
<protein>
    <submittedName>
        <fullName evidence="3">Uncharacterized protein</fullName>
    </submittedName>
</protein>
<dbReference type="EMBL" id="AKIJ01000005">
    <property type="protein sequence ID" value="KFG25204.1"/>
    <property type="molecule type" value="Genomic_DNA"/>
</dbReference>
<dbReference type="GeneID" id="77676946"/>
<name>A0A086IZ86_NEMA1</name>
<evidence type="ECO:0000256" key="2">
    <source>
        <dbReference type="SAM" id="Phobius"/>
    </source>
</evidence>
<dbReference type="AlphaFoldDB" id="A0A086IZ86"/>
<dbReference type="RefSeq" id="XP_052903759.1">
    <property type="nucleotide sequence ID" value="XM_053049588.1"/>
</dbReference>
<proteinExistence type="predicted"/>
<keyword evidence="4" id="KW-1185">Reference proteome</keyword>
<reference evidence="3 4" key="1">
    <citation type="journal article" date="2014" name="Genome Announc.">
        <title>Genome Sequence of the Microsporidian Species Nematocida sp1 Strain ERTm6 (ATCC PRA-372).</title>
        <authorList>
            <person name="Bakowski M.A."/>
            <person name="Priest M."/>
            <person name="Young S."/>
            <person name="Cuomo C.A."/>
            <person name="Troemel E.R."/>
        </authorList>
    </citation>
    <scope>NUCLEOTIDE SEQUENCE [LARGE SCALE GENOMIC DNA]</scope>
    <source>
        <strain evidence="3 4">ERTm6</strain>
    </source>
</reference>
<feature type="compositionally biased region" description="Polar residues" evidence="1">
    <location>
        <begin position="156"/>
        <end position="171"/>
    </location>
</feature>
<gene>
    <name evidence="3" type="ORF">NESG_01973</name>
</gene>
<evidence type="ECO:0000313" key="3">
    <source>
        <dbReference type="EMBL" id="KFG25204.1"/>
    </source>
</evidence>
<keyword evidence="2" id="KW-0472">Membrane</keyword>
<comment type="caution">
    <text evidence="3">The sequence shown here is derived from an EMBL/GenBank/DDBJ whole genome shotgun (WGS) entry which is preliminary data.</text>
</comment>
<evidence type="ECO:0000256" key="1">
    <source>
        <dbReference type="SAM" id="MobiDB-lite"/>
    </source>
</evidence>
<dbReference type="Proteomes" id="UP000054524">
    <property type="component" value="Unassembled WGS sequence"/>
</dbReference>
<sequence length="182" mass="20538">MDEQGIPFSVQGTNCEPHEIWCEEDNRPIVEMDSHELILFSSLLILLIGVAFAILLVKRLYRRVTAETHRIIYRPRGTNRYRPGLSTIQEESLPDSDIQSARSQARGNDSIIVQTLYSARARLNNPAYTNRQELSPLISSSRPEHFPPTYDEAMRSTASSVGSNTAEQSELPTYIEAVTRST</sequence>